<feature type="region of interest" description="Disordered" evidence="1">
    <location>
        <begin position="171"/>
        <end position="190"/>
    </location>
</feature>
<keyword evidence="2" id="KW-0472">Membrane</keyword>
<keyword evidence="2" id="KW-1133">Transmembrane helix</keyword>
<keyword evidence="4" id="KW-1185">Reference proteome</keyword>
<feature type="region of interest" description="Disordered" evidence="1">
    <location>
        <begin position="1"/>
        <end position="45"/>
    </location>
</feature>
<gene>
    <name evidence="3" type="ORF">KIN20_004480</name>
</gene>
<feature type="region of interest" description="Disordered" evidence="1">
    <location>
        <begin position="62"/>
        <end position="103"/>
    </location>
</feature>
<keyword evidence="2" id="KW-0812">Transmembrane</keyword>
<evidence type="ECO:0000313" key="4">
    <source>
        <dbReference type="Proteomes" id="UP001196413"/>
    </source>
</evidence>
<comment type="caution">
    <text evidence="3">The sequence shown here is derived from an EMBL/GenBank/DDBJ whole genome shotgun (WGS) entry which is preliminary data.</text>
</comment>
<organism evidence="3 4">
    <name type="scientific">Parelaphostrongylus tenuis</name>
    <name type="common">Meningeal worm</name>
    <dbReference type="NCBI Taxonomy" id="148309"/>
    <lineage>
        <taxon>Eukaryota</taxon>
        <taxon>Metazoa</taxon>
        <taxon>Ecdysozoa</taxon>
        <taxon>Nematoda</taxon>
        <taxon>Chromadorea</taxon>
        <taxon>Rhabditida</taxon>
        <taxon>Rhabditina</taxon>
        <taxon>Rhabditomorpha</taxon>
        <taxon>Strongyloidea</taxon>
        <taxon>Metastrongylidae</taxon>
        <taxon>Parelaphostrongylus</taxon>
    </lineage>
</organism>
<dbReference type="EMBL" id="JAHQIW010000602">
    <property type="protein sequence ID" value="KAJ1349039.1"/>
    <property type="molecule type" value="Genomic_DNA"/>
</dbReference>
<dbReference type="AlphaFoldDB" id="A0AAD5MK05"/>
<feature type="compositionally biased region" description="Basic and acidic residues" evidence="1">
    <location>
        <begin position="8"/>
        <end position="20"/>
    </location>
</feature>
<reference evidence="3" key="1">
    <citation type="submission" date="2021-06" db="EMBL/GenBank/DDBJ databases">
        <title>Parelaphostrongylus tenuis whole genome reference sequence.</title>
        <authorList>
            <person name="Garwood T.J."/>
            <person name="Larsen P.A."/>
            <person name="Fountain-Jones N.M."/>
            <person name="Garbe J.R."/>
            <person name="Macchietto M.G."/>
            <person name="Kania S.A."/>
            <person name="Gerhold R.W."/>
            <person name="Richards J.E."/>
            <person name="Wolf T.M."/>
        </authorList>
    </citation>
    <scope>NUCLEOTIDE SEQUENCE</scope>
    <source>
        <strain evidence="3">MNPRO001-30</strain>
        <tissue evidence="3">Meninges</tissue>
    </source>
</reference>
<name>A0AAD5MK05_PARTN</name>
<evidence type="ECO:0000313" key="3">
    <source>
        <dbReference type="EMBL" id="KAJ1349039.1"/>
    </source>
</evidence>
<evidence type="ECO:0000256" key="1">
    <source>
        <dbReference type="SAM" id="MobiDB-lite"/>
    </source>
</evidence>
<protein>
    <submittedName>
        <fullName evidence="3">Uncharacterized protein</fullName>
    </submittedName>
</protein>
<evidence type="ECO:0000256" key="2">
    <source>
        <dbReference type="SAM" id="Phobius"/>
    </source>
</evidence>
<proteinExistence type="predicted"/>
<feature type="region of interest" description="Disordered" evidence="1">
    <location>
        <begin position="124"/>
        <end position="164"/>
    </location>
</feature>
<sequence length="369" mass="41742">MDDIVSCTEKELENGTEQKRGSSINSSSLSKKHSQSTGDMLEDDNERHFFTVYRQMEIRVSDFPEGSSISSLRRKFETDTQRRPSQNLRHAKELVQHHETTDIDRKVSYTRRVGEIPKLSGGARIIRDDFHKDSNEPHDVDKQSPPDPDSARRRGSPTSASSPVVFVCTDDLLPNTDASPPPEEPQPSQDFNIVNNAIEYVPKACLSDNRKPVVPQVTPPQIIPIKNDESGVTEMLRLLDKFQRSRDERRLEDSRISQTPEVAINMHSQSREHTSRHPAVDAIPMHCSTNSHAFSLGAHHSLKISQPNIVNISVGSSTQKFHSHKEDVMRSLYMNAIFFMVLITTALSRYFIEEVTNNSKSASSHLEYN</sequence>
<dbReference type="Proteomes" id="UP001196413">
    <property type="component" value="Unassembled WGS sequence"/>
</dbReference>
<accession>A0AAD5MK05</accession>
<feature type="transmembrane region" description="Helical" evidence="2">
    <location>
        <begin position="332"/>
        <end position="352"/>
    </location>
</feature>
<feature type="compositionally biased region" description="Basic and acidic residues" evidence="1">
    <location>
        <begin position="125"/>
        <end position="152"/>
    </location>
</feature>
<feature type="compositionally biased region" description="Basic and acidic residues" evidence="1">
    <location>
        <begin position="90"/>
        <end position="103"/>
    </location>
</feature>